<dbReference type="AlphaFoldDB" id="A0AAJ2YYH6"/>
<dbReference type="EMBL" id="JAAAMQ010000022">
    <property type="protein sequence ID" value="NBA12280.1"/>
    <property type="molecule type" value="Genomic_DNA"/>
</dbReference>
<name>A0AAJ2YYH6_WEICO</name>
<comment type="caution">
    <text evidence="2">The sequence shown here is derived from an EMBL/GenBank/DDBJ whole genome shotgun (WGS) entry which is preliminary data.</text>
</comment>
<keyword evidence="1" id="KW-1133">Transmembrane helix</keyword>
<evidence type="ECO:0000313" key="2">
    <source>
        <dbReference type="EMBL" id="NBA12280.1"/>
    </source>
</evidence>
<protein>
    <submittedName>
        <fullName evidence="2">Uncharacterized protein</fullName>
    </submittedName>
</protein>
<reference evidence="2" key="1">
    <citation type="submission" date="2020-01" db="EMBL/GenBank/DDBJ databases">
        <title>First Reported Case and Whole Genome of Weissella confusa in an Equid.</title>
        <authorList>
            <person name="Little S.V."/>
            <person name="Lawhon S.D."/>
        </authorList>
    </citation>
    <scope>NUCLEOTIDE SEQUENCE</scope>
    <source>
        <strain evidence="2">718955</strain>
    </source>
</reference>
<proteinExistence type="predicted"/>
<evidence type="ECO:0000313" key="3">
    <source>
        <dbReference type="Proteomes" id="UP000719917"/>
    </source>
</evidence>
<organism evidence="2 3">
    <name type="scientific">Weissella confusa</name>
    <name type="common">Lactobacillus confusus</name>
    <dbReference type="NCBI Taxonomy" id="1583"/>
    <lineage>
        <taxon>Bacteria</taxon>
        <taxon>Bacillati</taxon>
        <taxon>Bacillota</taxon>
        <taxon>Bacilli</taxon>
        <taxon>Lactobacillales</taxon>
        <taxon>Lactobacillaceae</taxon>
        <taxon>Weissella</taxon>
    </lineage>
</organism>
<feature type="transmembrane region" description="Helical" evidence="1">
    <location>
        <begin position="60"/>
        <end position="79"/>
    </location>
</feature>
<feature type="transmembrane region" description="Helical" evidence="1">
    <location>
        <begin position="28"/>
        <end position="54"/>
    </location>
</feature>
<dbReference type="Proteomes" id="UP000719917">
    <property type="component" value="Unassembled WGS sequence"/>
</dbReference>
<keyword evidence="1" id="KW-0812">Transmembrane</keyword>
<gene>
    <name evidence="2" type="ORF">GTU77_08655</name>
</gene>
<dbReference type="RefSeq" id="WP_161691460.1">
    <property type="nucleotide sequence ID" value="NZ_JAAAMQ010000022.1"/>
</dbReference>
<sequence>MEDILGAIILFADELFTLDGKKRFGYRFWLSIIVYILSLIFIVGAVAIFIVLLNMLKTDIWWLIGLIEILIGVFIFLYTKRIWVWTTQLIVHFKD</sequence>
<evidence type="ECO:0000256" key="1">
    <source>
        <dbReference type="SAM" id="Phobius"/>
    </source>
</evidence>
<accession>A0AAJ2YYH6</accession>
<keyword evidence="1" id="KW-0472">Membrane</keyword>